<feature type="domain" description="RAI1-like" evidence="8">
    <location>
        <begin position="178"/>
        <end position="350"/>
    </location>
</feature>
<dbReference type="EMBL" id="QEAN01000045">
    <property type="protein sequence ID" value="TPX52031.1"/>
    <property type="molecule type" value="Genomic_DNA"/>
</dbReference>
<proteinExistence type="inferred from homology"/>
<dbReference type="GO" id="GO:0003723">
    <property type="term" value="F:RNA binding"/>
    <property type="evidence" value="ECO:0007669"/>
    <property type="project" value="UniProtKB-KW"/>
</dbReference>
<dbReference type="Pfam" id="PF08652">
    <property type="entry name" value="RAI1"/>
    <property type="match status" value="2"/>
</dbReference>
<name>A0A507DKS7_9FUNG</name>
<dbReference type="STRING" id="286115.A0A507DKS7"/>
<dbReference type="EC" id="3.6.1.-" evidence="6"/>
<dbReference type="GO" id="GO:0000166">
    <property type="term" value="F:nucleotide binding"/>
    <property type="evidence" value="ECO:0007669"/>
    <property type="project" value="UniProtKB-KW"/>
</dbReference>
<dbReference type="EMBL" id="QEAM01000135">
    <property type="protein sequence ID" value="TPX45621.1"/>
    <property type="molecule type" value="Genomic_DNA"/>
</dbReference>
<dbReference type="GO" id="GO:0034353">
    <property type="term" value="F:mRNA 5'-diphosphatase activity"/>
    <property type="evidence" value="ECO:0007669"/>
    <property type="project" value="TreeGrafter"/>
</dbReference>
<keyword evidence="6" id="KW-0540">Nuclease</keyword>
<keyword evidence="6" id="KW-0539">Nucleus</keyword>
<comment type="function">
    <text evidence="6">Decapping enzyme for NAD-capped RNAs: specifically hydrolyzes the nicotinamide adenine dinucleotide (NAD) cap from a subset of RNAs by removing the entire NAD moiety from the 5'-end of an NAD-capped RNA.</text>
</comment>
<dbReference type="InterPro" id="IPR013961">
    <property type="entry name" value="RAI1"/>
</dbReference>
<dbReference type="GO" id="GO:0005634">
    <property type="term" value="C:nucleus"/>
    <property type="evidence" value="ECO:0007669"/>
    <property type="project" value="UniProtKB-SubCell"/>
</dbReference>
<dbReference type="Proteomes" id="UP000320475">
    <property type="component" value="Unassembled WGS sequence"/>
</dbReference>
<dbReference type="Proteomes" id="UP000317494">
    <property type="component" value="Unassembled WGS sequence"/>
</dbReference>
<feature type="region of interest" description="Disordered" evidence="7">
    <location>
        <begin position="1"/>
        <end position="35"/>
    </location>
</feature>
<dbReference type="PANTHER" id="PTHR12395:SF9">
    <property type="entry name" value="DECAPPING AND EXORIBONUCLEASE PROTEIN"/>
    <property type="match status" value="1"/>
</dbReference>
<keyword evidence="6" id="KW-0694">RNA-binding</keyword>
<evidence type="ECO:0000313" key="12">
    <source>
        <dbReference type="Proteomes" id="UP000320475"/>
    </source>
</evidence>
<keyword evidence="11" id="KW-1185">Reference proteome</keyword>
<sequence length="356" mass="39837">MKRAASLPATTGVQSSPRKRARRSALDELPRPTRKDEIIASLPTTRSVYVGKSVPFQQPTEIACFTYDHQRKVHANSSAGLNQYRPLDLRSRTYDLNEGFPDRFVERDASVAEHLDALLETLNPSHLSSPPAICTWRGIMTKLCSSLYSNDSYTFAATRHKNTIYITELVTPTSKGGGKLGVVNTNEQYCSIFKTKLGDTSLLLGGEVDCMMAKEKPLSAPQSVYAELKTSRAITDARKRTSFYKFKLIKMWLQSYLAGVPLIQCAFRDDQGIVKSVETYQVERIPRMAKDVLKKDSWDANACLVFGDAICQLLKKVISHDDVFGIRFDGEGEIVIWRLGQVYQFLPEAFLATATS</sequence>
<organism evidence="10 11">
    <name type="scientific">Synchytrium endobioticum</name>
    <dbReference type="NCBI Taxonomy" id="286115"/>
    <lineage>
        <taxon>Eukaryota</taxon>
        <taxon>Fungi</taxon>
        <taxon>Fungi incertae sedis</taxon>
        <taxon>Chytridiomycota</taxon>
        <taxon>Chytridiomycota incertae sedis</taxon>
        <taxon>Chytridiomycetes</taxon>
        <taxon>Synchytriales</taxon>
        <taxon>Synchytriaceae</taxon>
        <taxon>Synchytrium</taxon>
    </lineage>
</organism>
<evidence type="ECO:0000256" key="1">
    <source>
        <dbReference type="ARBA" id="ARBA00001968"/>
    </source>
</evidence>
<dbReference type="GO" id="GO:0046872">
    <property type="term" value="F:metal ion binding"/>
    <property type="evidence" value="ECO:0007669"/>
    <property type="project" value="UniProtKB-KW"/>
</dbReference>
<dbReference type="InterPro" id="IPR039039">
    <property type="entry name" value="RAI1-like_fam"/>
</dbReference>
<evidence type="ECO:0000313" key="9">
    <source>
        <dbReference type="EMBL" id="TPX45621.1"/>
    </source>
</evidence>
<dbReference type="GO" id="GO:0000956">
    <property type="term" value="P:nuclear-transcribed mRNA catabolic process"/>
    <property type="evidence" value="ECO:0007669"/>
    <property type="project" value="TreeGrafter"/>
</dbReference>
<dbReference type="VEuPathDB" id="FungiDB:SeMB42_g01693"/>
<dbReference type="GO" id="GO:0110155">
    <property type="term" value="P:NAD-cap decapping"/>
    <property type="evidence" value="ECO:0007669"/>
    <property type="project" value="TreeGrafter"/>
</dbReference>
<comment type="caution">
    <text evidence="10">The sequence shown here is derived from an EMBL/GenBank/DDBJ whole genome shotgun (WGS) entry which is preliminary data.</text>
</comment>
<keyword evidence="6" id="KW-0378">Hydrolase</keyword>
<comment type="catalytic activity">
    <reaction evidence="5">
        <text>a 5'-end NAD(+)-phospho-ribonucleoside in mRNA + H2O = a 5'-end phospho-ribonucleoside in mRNA + NAD(+) + H(+)</text>
        <dbReference type="Rhea" id="RHEA:60880"/>
        <dbReference type="Rhea" id="RHEA-COMP:15692"/>
        <dbReference type="Rhea" id="RHEA-COMP:15698"/>
        <dbReference type="ChEBI" id="CHEBI:15377"/>
        <dbReference type="ChEBI" id="CHEBI:15378"/>
        <dbReference type="ChEBI" id="CHEBI:57540"/>
        <dbReference type="ChEBI" id="CHEBI:138282"/>
        <dbReference type="ChEBI" id="CHEBI:144029"/>
    </reaction>
    <physiologicalReaction direction="left-to-right" evidence="5">
        <dbReference type="Rhea" id="RHEA:60881"/>
    </physiologicalReaction>
</comment>
<feature type="domain" description="RAI1-like" evidence="8">
    <location>
        <begin position="57"/>
        <end position="174"/>
    </location>
</feature>
<evidence type="ECO:0000256" key="7">
    <source>
        <dbReference type="SAM" id="MobiDB-lite"/>
    </source>
</evidence>
<evidence type="ECO:0000256" key="2">
    <source>
        <dbReference type="ARBA" id="ARBA00006562"/>
    </source>
</evidence>
<evidence type="ECO:0000313" key="11">
    <source>
        <dbReference type="Proteomes" id="UP000317494"/>
    </source>
</evidence>
<dbReference type="GO" id="GO:0004518">
    <property type="term" value="F:nuclease activity"/>
    <property type="evidence" value="ECO:0007669"/>
    <property type="project" value="UniProtKB-KW"/>
</dbReference>
<keyword evidence="6" id="KW-0547">Nucleotide-binding</keyword>
<gene>
    <name evidence="9" type="ORF">SeLEV6574_g03761</name>
    <name evidence="10" type="ORF">SeMB42_g01693</name>
</gene>
<dbReference type="GO" id="GO:0005829">
    <property type="term" value="C:cytosol"/>
    <property type="evidence" value="ECO:0007669"/>
    <property type="project" value="TreeGrafter"/>
</dbReference>
<feature type="compositionally biased region" description="Basic and acidic residues" evidence="7">
    <location>
        <begin position="24"/>
        <end position="35"/>
    </location>
</feature>
<evidence type="ECO:0000256" key="5">
    <source>
        <dbReference type="ARBA" id="ARBA00048124"/>
    </source>
</evidence>
<comment type="cofactor">
    <cofactor evidence="1 6">
        <name>a divalent metal cation</name>
        <dbReference type="ChEBI" id="CHEBI:60240"/>
    </cofactor>
</comment>
<evidence type="ECO:0000256" key="6">
    <source>
        <dbReference type="RuleBase" id="RU367113"/>
    </source>
</evidence>
<reference evidence="11 12" key="1">
    <citation type="journal article" date="2019" name="Sci. Rep.">
        <title>Comparative genomics of chytrid fungi reveal insights into the obligate biotrophic and pathogenic lifestyle of Synchytrium endobioticum.</title>
        <authorList>
            <person name="van de Vossenberg B.T.L.H."/>
            <person name="Warris S."/>
            <person name="Nguyen H.D.T."/>
            <person name="van Gent-Pelzer M.P.E."/>
            <person name="Joly D.L."/>
            <person name="van de Geest H.C."/>
            <person name="Bonants P.J.M."/>
            <person name="Smith D.S."/>
            <person name="Levesque C.A."/>
            <person name="van der Lee T.A.J."/>
        </authorList>
    </citation>
    <scope>NUCLEOTIDE SEQUENCE [LARGE SCALE GENOMIC DNA]</scope>
    <source>
        <strain evidence="9 12">LEV6574</strain>
        <strain evidence="10 11">MB42</strain>
    </source>
</reference>
<dbReference type="AlphaFoldDB" id="A0A507DKS7"/>
<comment type="catalytic activity">
    <reaction evidence="3">
        <text>a 5'-end (N(7)-methyl 5'-triphosphoguanosine)-ribonucleoside-ribonucleotide in mRNA + H2O = a (N(7)-methyl 5'-triphosphoguanosine)-nucleoside + a 5'-end phospho-ribonucleoside in mRNA + H(+)</text>
        <dbReference type="Rhea" id="RHEA:66928"/>
        <dbReference type="Rhea" id="RHEA-COMP:15692"/>
        <dbReference type="Rhea" id="RHEA-COMP:17313"/>
        <dbReference type="ChEBI" id="CHEBI:15377"/>
        <dbReference type="ChEBI" id="CHEBI:15378"/>
        <dbReference type="ChEBI" id="CHEBI:138282"/>
        <dbReference type="ChEBI" id="CHEBI:172876"/>
        <dbReference type="ChEBI" id="CHEBI:172877"/>
    </reaction>
    <physiologicalReaction direction="left-to-right" evidence="3">
        <dbReference type="Rhea" id="RHEA:66929"/>
    </physiologicalReaction>
</comment>
<comment type="catalytic activity">
    <reaction evidence="4">
        <text>a 5'-end triphospho-ribonucleoside in mRNA + H2O = a 5'-end phospho-ribonucleoside in mRNA + diphosphate + H(+)</text>
        <dbReference type="Rhea" id="RHEA:78683"/>
        <dbReference type="Rhea" id="RHEA-COMP:15692"/>
        <dbReference type="Rhea" id="RHEA-COMP:17164"/>
        <dbReference type="ChEBI" id="CHEBI:15377"/>
        <dbReference type="ChEBI" id="CHEBI:15378"/>
        <dbReference type="ChEBI" id="CHEBI:33019"/>
        <dbReference type="ChEBI" id="CHEBI:138282"/>
        <dbReference type="ChEBI" id="CHEBI:167618"/>
    </reaction>
    <physiologicalReaction direction="left-to-right" evidence="4">
        <dbReference type="Rhea" id="RHEA:78684"/>
    </physiologicalReaction>
</comment>
<comment type="similarity">
    <text evidence="2 6">Belongs to the DXO/Dom3Z family.</text>
</comment>
<comment type="subcellular location">
    <subcellularLocation>
        <location evidence="6">Nucleus</location>
    </subcellularLocation>
</comment>
<evidence type="ECO:0000256" key="3">
    <source>
        <dbReference type="ARBA" id="ARBA00044676"/>
    </source>
</evidence>
<accession>A0A507DKS7</accession>
<keyword evidence="6" id="KW-0479">Metal-binding</keyword>
<evidence type="ECO:0000259" key="8">
    <source>
        <dbReference type="Pfam" id="PF08652"/>
    </source>
</evidence>
<evidence type="ECO:0000313" key="10">
    <source>
        <dbReference type="EMBL" id="TPX52031.1"/>
    </source>
</evidence>
<dbReference type="PANTHER" id="PTHR12395">
    <property type="entry name" value="DOM-3 RELATED"/>
    <property type="match status" value="1"/>
</dbReference>
<evidence type="ECO:0000256" key="4">
    <source>
        <dbReference type="ARBA" id="ARBA00044692"/>
    </source>
</evidence>
<protein>
    <recommendedName>
        <fullName evidence="6">Decapping nuclease</fullName>
        <ecNumber evidence="6">3.6.1.-</ecNumber>
    </recommendedName>
</protein>
<dbReference type="OrthoDB" id="5853397at2759"/>